<name>A0A1I2J576_9BACT</name>
<evidence type="ECO:0000313" key="2">
    <source>
        <dbReference type="EMBL" id="SFF49539.1"/>
    </source>
</evidence>
<reference evidence="2 3" key="1">
    <citation type="submission" date="2016-10" db="EMBL/GenBank/DDBJ databases">
        <authorList>
            <person name="de Groot N.N."/>
        </authorList>
    </citation>
    <scope>NUCLEOTIDE SEQUENCE [LARGE SCALE GENOMIC DNA]</scope>
    <source>
        <strain>GEY</strain>
        <strain evidence="3">DSM 9560</strain>
    </source>
</reference>
<dbReference type="AlphaFoldDB" id="A0A1I2J576"/>
<dbReference type="InterPro" id="IPR012337">
    <property type="entry name" value="RNaseH-like_sf"/>
</dbReference>
<dbReference type="GO" id="GO:0003677">
    <property type="term" value="F:DNA binding"/>
    <property type="evidence" value="ECO:0007669"/>
    <property type="project" value="InterPro"/>
</dbReference>
<sequence length="151" mass="17695">MPKHHLIERFDGRIQSAEDLASHQPLYLKDCLIDRVWVKVYLKKLEGGDLLFLVGTMSDPKHLGQAYRKRWTVETMFQPFKKRGFDIENTHFKHGDKLKKLVGLVSIGFSVCMHVGVYVDKKIEKIKEKKHGYKSYSFCRTGIDWLKDILK</sequence>
<dbReference type="OrthoDB" id="882324at2"/>
<feature type="domain" description="Transposase IS4-like" evidence="1">
    <location>
        <begin position="35"/>
        <end position="104"/>
    </location>
</feature>
<dbReference type="Pfam" id="PF01609">
    <property type="entry name" value="DDE_Tnp_1"/>
    <property type="match status" value="1"/>
</dbReference>
<dbReference type="STRING" id="1003.SAMN04488541_104211"/>
<protein>
    <recommendedName>
        <fullName evidence="1">Transposase IS4-like domain-containing protein</fullName>
    </recommendedName>
</protein>
<gene>
    <name evidence="2" type="ORF">SAMN04488541_104211</name>
</gene>
<dbReference type="GO" id="GO:0004803">
    <property type="term" value="F:transposase activity"/>
    <property type="evidence" value="ECO:0007669"/>
    <property type="project" value="InterPro"/>
</dbReference>
<keyword evidence="3" id="KW-1185">Reference proteome</keyword>
<dbReference type="EMBL" id="FONY01000042">
    <property type="protein sequence ID" value="SFF49539.1"/>
    <property type="molecule type" value="Genomic_DNA"/>
</dbReference>
<accession>A0A1I2J576</accession>
<dbReference type="GO" id="GO:0006313">
    <property type="term" value="P:DNA transposition"/>
    <property type="evidence" value="ECO:0007669"/>
    <property type="project" value="InterPro"/>
</dbReference>
<organism evidence="2 3">
    <name type="scientific">Thermoflexibacter ruber</name>
    <dbReference type="NCBI Taxonomy" id="1003"/>
    <lineage>
        <taxon>Bacteria</taxon>
        <taxon>Pseudomonadati</taxon>
        <taxon>Bacteroidota</taxon>
        <taxon>Cytophagia</taxon>
        <taxon>Cytophagales</taxon>
        <taxon>Thermoflexibacteraceae</taxon>
        <taxon>Thermoflexibacter</taxon>
    </lineage>
</organism>
<dbReference type="SUPFAM" id="SSF53098">
    <property type="entry name" value="Ribonuclease H-like"/>
    <property type="match status" value="1"/>
</dbReference>
<evidence type="ECO:0000313" key="3">
    <source>
        <dbReference type="Proteomes" id="UP000199513"/>
    </source>
</evidence>
<dbReference type="InterPro" id="IPR002559">
    <property type="entry name" value="Transposase_11"/>
</dbReference>
<proteinExistence type="predicted"/>
<dbReference type="Proteomes" id="UP000199513">
    <property type="component" value="Unassembled WGS sequence"/>
</dbReference>
<evidence type="ECO:0000259" key="1">
    <source>
        <dbReference type="Pfam" id="PF01609"/>
    </source>
</evidence>